<accession>A0A6G0WIX3</accession>
<gene>
    <name evidence="2" type="ORF">Ae201684_014707</name>
</gene>
<name>A0A6G0WIX3_9STRA</name>
<keyword evidence="3" id="KW-1185">Reference proteome</keyword>
<dbReference type="VEuPathDB" id="FungiDB:AeMF1_011247"/>
<feature type="region of interest" description="Disordered" evidence="1">
    <location>
        <begin position="15"/>
        <end position="52"/>
    </location>
</feature>
<evidence type="ECO:0000313" key="3">
    <source>
        <dbReference type="Proteomes" id="UP000481153"/>
    </source>
</evidence>
<dbReference type="Proteomes" id="UP000481153">
    <property type="component" value="Unassembled WGS sequence"/>
</dbReference>
<reference evidence="2 3" key="1">
    <citation type="submission" date="2019-07" db="EMBL/GenBank/DDBJ databases">
        <title>Genomics analysis of Aphanomyces spp. identifies a new class of oomycete effector associated with host adaptation.</title>
        <authorList>
            <person name="Gaulin E."/>
        </authorList>
    </citation>
    <scope>NUCLEOTIDE SEQUENCE [LARGE SCALE GENOMIC DNA]</scope>
    <source>
        <strain evidence="2 3">ATCC 201684</strain>
    </source>
</reference>
<dbReference type="AlphaFoldDB" id="A0A6G0WIX3"/>
<organism evidence="2 3">
    <name type="scientific">Aphanomyces euteiches</name>
    <dbReference type="NCBI Taxonomy" id="100861"/>
    <lineage>
        <taxon>Eukaryota</taxon>
        <taxon>Sar</taxon>
        <taxon>Stramenopiles</taxon>
        <taxon>Oomycota</taxon>
        <taxon>Saprolegniomycetes</taxon>
        <taxon>Saprolegniales</taxon>
        <taxon>Verrucalvaceae</taxon>
        <taxon>Aphanomyces</taxon>
    </lineage>
</organism>
<feature type="compositionally biased region" description="Low complexity" evidence="1">
    <location>
        <begin position="41"/>
        <end position="52"/>
    </location>
</feature>
<dbReference type="EMBL" id="VJMJ01000200">
    <property type="protein sequence ID" value="KAF0727176.1"/>
    <property type="molecule type" value="Genomic_DNA"/>
</dbReference>
<evidence type="ECO:0000256" key="1">
    <source>
        <dbReference type="SAM" id="MobiDB-lite"/>
    </source>
</evidence>
<comment type="caution">
    <text evidence="2">The sequence shown here is derived from an EMBL/GenBank/DDBJ whole genome shotgun (WGS) entry which is preliminary data.</text>
</comment>
<evidence type="ECO:0000313" key="2">
    <source>
        <dbReference type="EMBL" id="KAF0727176.1"/>
    </source>
</evidence>
<protein>
    <submittedName>
        <fullName evidence="2">Uncharacterized protein</fullName>
    </submittedName>
</protein>
<sequence>MSAVRCKDALPAFYASRATRQRSLEPNSSLEDDKPPSNNQTTASAPAATTDALVVVKDVPKEPRVATKPKRPSLSDQLASIGLQAESVARSLKKRTNDDEMTSNVERMRLPTLRMVVGRLECKFPSPIVFFDQLCRYQFVHGGRDIAMYMYYRDMTDISMEKKRLTLRFRIPHALAQFGADYDYHNQNHAIEIGFASQTDWNRVKAFLSKLQSMQKRHA</sequence>
<proteinExistence type="predicted"/>